<dbReference type="AlphaFoldDB" id="A0A9X2S907"/>
<reference evidence="1" key="1">
    <citation type="submission" date="2022-08" db="EMBL/GenBank/DDBJ databases">
        <title>The genomic sequence of strain Paenibacillus sp. SCIV0701.</title>
        <authorList>
            <person name="Zhao H."/>
        </authorList>
    </citation>
    <scope>NUCLEOTIDE SEQUENCE</scope>
    <source>
        <strain evidence="1">SCIV0701</strain>
    </source>
</reference>
<dbReference type="EMBL" id="JANIPJ010000009">
    <property type="protein sequence ID" value="MCR2804964.1"/>
    <property type="molecule type" value="Genomic_DNA"/>
</dbReference>
<proteinExistence type="predicted"/>
<sequence>MNKKIGCLHAHYSNIAYIEQGVLPGTSAVEWIHFVDPGLMKRVMDNPCFDEAEAKSRVAQQVDWIAKSGVDAILITCTNYIALMGENALTAAVPVIKIDEPLFDDLMRDGAPQVLLFTNPATVEGTMRRFGEHAAGKGMSTHTAEARVIDGAFELIMMGRKAEYEQVVSNYIAKIFALEGEDRRLAVAQLSMADAAMKAERELKARIDHPLRSLALRMEALLF</sequence>
<dbReference type="GO" id="GO:0047661">
    <property type="term" value="F:amino-acid racemase activity"/>
    <property type="evidence" value="ECO:0007669"/>
    <property type="project" value="InterPro"/>
</dbReference>
<keyword evidence="2" id="KW-1185">Reference proteome</keyword>
<protein>
    <submittedName>
        <fullName evidence="1">Aspartate/glutamate racemase family protein</fullName>
    </submittedName>
</protein>
<dbReference type="Pfam" id="PF01177">
    <property type="entry name" value="Asp_Glu_race"/>
    <property type="match status" value="1"/>
</dbReference>
<accession>A0A9X2S907</accession>
<dbReference type="RefSeq" id="WP_257446610.1">
    <property type="nucleotide sequence ID" value="NZ_JANIPJ010000009.1"/>
</dbReference>
<dbReference type="InterPro" id="IPR015942">
    <property type="entry name" value="Asp/Glu/hydantoin_racemase"/>
</dbReference>
<organism evidence="1 2">
    <name type="scientific">Paenibacillus soyae</name>
    <dbReference type="NCBI Taxonomy" id="2969249"/>
    <lineage>
        <taxon>Bacteria</taxon>
        <taxon>Bacillati</taxon>
        <taxon>Bacillota</taxon>
        <taxon>Bacilli</taxon>
        <taxon>Bacillales</taxon>
        <taxon>Paenibacillaceae</taxon>
        <taxon>Paenibacillus</taxon>
    </lineage>
</organism>
<name>A0A9X2S907_9BACL</name>
<comment type="caution">
    <text evidence="1">The sequence shown here is derived from an EMBL/GenBank/DDBJ whole genome shotgun (WGS) entry which is preliminary data.</text>
</comment>
<gene>
    <name evidence="1" type="ORF">NQZ67_13855</name>
</gene>
<dbReference type="Proteomes" id="UP001141950">
    <property type="component" value="Unassembled WGS sequence"/>
</dbReference>
<evidence type="ECO:0000313" key="1">
    <source>
        <dbReference type="EMBL" id="MCR2804964.1"/>
    </source>
</evidence>
<evidence type="ECO:0000313" key="2">
    <source>
        <dbReference type="Proteomes" id="UP001141950"/>
    </source>
</evidence>